<organism evidence="2 3">
    <name type="scientific">Propioniciclava sinopodophylli</name>
    <dbReference type="NCBI Taxonomy" id="1837344"/>
    <lineage>
        <taxon>Bacteria</taxon>
        <taxon>Bacillati</taxon>
        <taxon>Actinomycetota</taxon>
        <taxon>Actinomycetes</taxon>
        <taxon>Propionibacteriales</taxon>
        <taxon>Propionibacteriaceae</taxon>
        <taxon>Propioniciclava</taxon>
    </lineage>
</organism>
<comment type="caution">
    <text evidence="2">The sequence shown here is derived from an EMBL/GenBank/DDBJ whole genome shotgun (WGS) entry which is preliminary data.</text>
</comment>
<feature type="transmembrane region" description="Helical" evidence="1">
    <location>
        <begin position="29"/>
        <end position="49"/>
    </location>
</feature>
<sequence length="196" mass="21492">MTDPTADGWATTAWTMDQLDTEALARRSLVWFALGGVIFVALALRPAVAHDPFSSWWNLLPFLGLLVGGTLAALVLHEAVHGLVMARYGARPQFGVGMMQGTVPYAYATSPGFRYTRRQFWWVAMMPTFVVNALLAVLVFTLPWGPYLVLPAAFHLSGCIGDWMILRMVAEHPEGTLVEDTRDGVILHVPPSEPAA</sequence>
<feature type="transmembrane region" description="Helical" evidence="1">
    <location>
        <begin position="120"/>
        <end position="142"/>
    </location>
</feature>
<dbReference type="Proteomes" id="UP000292373">
    <property type="component" value="Unassembled WGS sequence"/>
</dbReference>
<dbReference type="Pfam" id="PF11667">
    <property type="entry name" value="DUF3267"/>
    <property type="match status" value="1"/>
</dbReference>
<dbReference type="RefSeq" id="WP_131168779.1">
    <property type="nucleotide sequence ID" value="NZ_SDMQ01000010.1"/>
</dbReference>
<name>A0A4Q9KC86_9ACTN</name>
<dbReference type="AlphaFoldDB" id="A0A4Q9KC86"/>
<keyword evidence="1" id="KW-1133">Transmembrane helix</keyword>
<evidence type="ECO:0000313" key="3">
    <source>
        <dbReference type="Proteomes" id="UP000292373"/>
    </source>
</evidence>
<evidence type="ECO:0000313" key="2">
    <source>
        <dbReference type="EMBL" id="TBT83781.1"/>
    </source>
</evidence>
<gene>
    <name evidence="2" type="ORF">ET989_10720</name>
</gene>
<proteinExistence type="predicted"/>
<accession>A0A4Q9KC86</accession>
<evidence type="ECO:0000256" key="1">
    <source>
        <dbReference type="SAM" id="Phobius"/>
    </source>
</evidence>
<keyword evidence="1" id="KW-0812">Transmembrane</keyword>
<reference evidence="2 3" key="1">
    <citation type="submission" date="2019-01" db="EMBL/GenBank/DDBJ databases">
        <title>Lactibacter flavus gen. nov., sp. nov., a novel bacterium of the family Propionibacteriaceae isolated from raw milk and dairy products.</title>
        <authorList>
            <person name="Huptas C."/>
            <person name="Wenning M."/>
            <person name="Breitenwieser F."/>
            <person name="Doll E."/>
            <person name="Von Neubeck M."/>
            <person name="Busse H.-J."/>
            <person name="Scherer S."/>
        </authorList>
    </citation>
    <scope>NUCLEOTIDE SEQUENCE [LARGE SCALE GENOMIC DNA]</scope>
    <source>
        <strain evidence="2 3">KCTC 33808</strain>
    </source>
</reference>
<protein>
    <submittedName>
        <fullName evidence="2">DUF3267 domain-containing protein</fullName>
    </submittedName>
</protein>
<dbReference type="OrthoDB" id="5189213at2"/>
<keyword evidence="3" id="KW-1185">Reference proteome</keyword>
<dbReference type="EMBL" id="SDMQ01000010">
    <property type="protein sequence ID" value="TBT83781.1"/>
    <property type="molecule type" value="Genomic_DNA"/>
</dbReference>
<feature type="transmembrane region" description="Helical" evidence="1">
    <location>
        <begin position="55"/>
        <end position="76"/>
    </location>
</feature>
<dbReference type="InterPro" id="IPR021683">
    <property type="entry name" value="DUF3267"/>
</dbReference>
<keyword evidence="1" id="KW-0472">Membrane</keyword>